<reference evidence="1" key="1">
    <citation type="submission" date="2014-11" db="EMBL/GenBank/DDBJ databases">
        <authorList>
            <person name="Amaro Gonzalez C."/>
        </authorList>
    </citation>
    <scope>NUCLEOTIDE SEQUENCE</scope>
</reference>
<sequence>MAYVSKYFTVSQIMGPRPPTANMVQKEATYSHNTKAGLCLYFFY</sequence>
<name>A0A0E9W365_ANGAN</name>
<protein>
    <submittedName>
        <fullName evidence="1">Uncharacterized protein</fullName>
    </submittedName>
</protein>
<dbReference type="AlphaFoldDB" id="A0A0E9W365"/>
<proteinExistence type="predicted"/>
<dbReference type="EMBL" id="GBXM01024557">
    <property type="protein sequence ID" value="JAH84020.1"/>
    <property type="molecule type" value="Transcribed_RNA"/>
</dbReference>
<organism evidence="1">
    <name type="scientific">Anguilla anguilla</name>
    <name type="common">European freshwater eel</name>
    <name type="synonym">Muraena anguilla</name>
    <dbReference type="NCBI Taxonomy" id="7936"/>
    <lineage>
        <taxon>Eukaryota</taxon>
        <taxon>Metazoa</taxon>
        <taxon>Chordata</taxon>
        <taxon>Craniata</taxon>
        <taxon>Vertebrata</taxon>
        <taxon>Euteleostomi</taxon>
        <taxon>Actinopterygii</taxon>
        <taxon>Neopterygii</taxon>
        <taxon>Teleostei</taxon>
        <taxon>Anguilliformes</taxon>
        <taxon>Anguillidae</taxon>
        <taxon>Anguilla</taxon>
    </lineage>
</organism>
<reference evidence="1" key="2">
    <citation type="journal article" date="2015" name="Fish Shellfish Immunol.">
        <title>Early steps in the European eel (Anguilla anguilla)-Vibrio vulnificus interaction in the gills: Role of the RtxA13 toxin.</title>
        <authorList>
            <person name="Callol A."/>
            <person name="Pajuelo D."/>
            <person name="Ebbesson L."/>
            <person name="Teles M."/>
            <person name="MacKenzie S."/>
            <person name="Amaro C."/>
        </authorList>
    </citation>
    <scope>NUCLEOTIDE SEQUENCE</scope>
</reference>
<accession>A0A0E9W365</accession>
<evidence type="ECO:0000313" key="1">
    <source>
        <dbReference type="EMBL" id="JAH84020.1"/>
    </source>
</evidence>